<dbReference type="Proteomes" id="UP000718630">
    <property type="component" value="Unassembled WGS sequence"/>
</dbReference>
<dbReference type="Gene3D" id="1.10.510.10">
    <property type="entry name" value="Transferase(Phosphotransferase) domain 1"/>
    <property type="match status" value="1"/>
</dbReference>
<accession>A0A929QX22</accession>
<keyword evidence="4" id="KW-0547">Nucleotide-binding</keyword>
<feature type="non-terminal residue" evidence="10">
    <location>
        <position position="564"/>
    </location>
</feature>
<dbReference type="SUPFAM" id="SSF56112">
    <property type="entry name" value="Protein kinase-like (PK-like)"/>
    <property type="match status" value="1"/>
</dbReference>
<dbReference type="EC" id="2.7.11.1" evidence="1"/>
<dbReference type="CDD" id="cd14014">
    <property type="entry name" value="STKc_PknB_like"/>
    <property type="match status" value="1"/>
</dbReference>
<dbReference type="InterPro" id="IPR011009">
    <property type="entry name" value="Kinase-like_dom_sf"/>
</dbReference>
<dbReference type="GO" id="GO:0004674">
    <property type="term" value="F:protein serine/threonine kinase activity"/>
    <property type="evidence" value="ECO:0007669"/>
    <property type="project" value="UniProtKB-KW"/>
</dbReference>
<feature type="domain" description="Protein kinase" evidence="9">
    <location>
        <begin position="13"/>
        <end position="261"/>
    </location>
</feature>
<reference evidence="10" key="1">
    <citation type="submission" date="2020-04" db="EMBL/GenBank/DDBJ databases">
        <title>Deep metagenomics examines the oral microbiome during advanced dental caries in children, revealing novel taxa and co-occurrences with host molecules.</title>
        <authorList>
            <person name="Baker J.L."/>
            <person name="Morton J.T."/>
            <person name="Dinis M."/>
            <person name="Alvarez R."/>
            <person name="Tran N.C."/>
            <person name="Knight R."/>
            <person name="Edlund A."/>
        </authorList>
    </citation>
    <scope>NUCLEOTIDE SEQUENCE</scope>
    <source>
        <strain evidence="10">JCVI_32_bin.64</strain>
    </source>
</reference>
<evidence type="ECO:0000256" key="8">
    <source>
        <dbReference type="SAM" id="Phobius"/>
    </source>
</evidence>
<keyword evidence="8" id="KW-0812">Transmembrane</keyword>
<dbReference type="EMBL" id="JABZFZ010000027">
    <property type="protein sequence ID" value="MBF0939454.1"/>
    <property type="molecule type" value="Genomic_DNA"/>
</dbReference>
<evidence type="ECO:0000313" key="11">
    <source>
        <dbReference type="Proteomes" id="UP000718630"/>
    </source>
</evidence>
<feature type="compositionally biased region" description="Low complexity" evidence="7">
    <location>
        <begin position="285"/>
        <end position="295"/>
    </location>
</feature>
<feature type="compositionally biased region" description="Low complexity" evidence="7">
    <location>
        <begin position="265"/>
        <end position="275"/>
    </location>
</feature>
<keyword evidence="5 10" id="KW-0418">Kinase</keyword>
<feature type="region of interest" description="Disordered" evidence="7">
    <location>
        <begin position="265"/>
        <end position="295"/>
    </location>
</feature>
<dbReference type="AlphaFoldDB" id="A0A929QX22"/>
<keyword evidence="8" id="KW-0472">Membrane</keyword>
<keyword evidence="2 10" id="KW-0723">Serine/threonine-protein kinase</keyword>
<evidence type="ECO:0000256" key="4">
    <source>
        <dbReference type="ARBA" id="ARBA00022741"/>
    </source>
</evidence>
<dbReference type="PANTHER" id="PTHR43289:SF6">
    <property type="entry name" value="SERINE_THREONINE-PROTEIN KINASE NEKL-3"/>
    <property type="match status" value="1"/>
</dbReference>
<protein>
    <recommendedName>
        <fullName evidence="1">non-specific serine/threonine protein kinase</fullName>
        <ecNumber evidence="1">2.7.11.1</ecNumber>
    </recommendedName>
</protein>
<organism evidence="10 11">
    <name type="scientific">Schaalia georgiae</name>
    <dbReference type="NCBI Taxonomy" id="52768"/>
    <lineage>
        <taxon>Bacteria</taxon>
        <taxon>Bacillati</taxon>
        <taxon>Actinomycetota</taxon>
        <taxon>Actinomycetes</taxon>
        <taxon>Actinomycetales</taxon>
        <taxon>Actinomycetaceae</taxon>
        <taxon>Schaalia</taxon>
    </lineage>
</organism>
<gene>
    <name evidence="10" type="ORF">HXK03_01060</name>
</gene>
<evidence type="ECO:0000256" key="6">
    <source>
        <dbReference type="ARBA" id="ARBA00022840"/>
    </source>
</evidence>
<dbReference type="InterPro" id="IPR008271">
    <property type="entry name" value="Ser/Thr_kinase_AS"/>
</dbReference>
<dbReference type="PROSITE" id="PS50011">
    <property type="entry name" value="PROTEIN_KINASE_DOM"/>
    <property type="match status" value="1"/>
</dbReference>
<evidence type="ECO:0000256" key="5">
    <source>
        <dbReference type="ARBA" id="ARBA00022777"/>
    </source>
</evidence>
<dbReference type="Pfam" id="PF00069">
    <property type="entry name" value="Pkinase"/>
    <property type="match status" value="1"/>
</dbReference>
<evidence type="ECO:0000313" key="10">
    <source>
        <dbReference type="EMBL" id="MBF0939454.1"/>
    </source>
</evidence>
<keyword evidence="8" id="KW-1133">Transmembrane helix</keyword>
<proteinExistence type="predicted"/>
<evidence type="ECO:0000256" key="2">
    <source>
        <dbReference type="ARBA" id="ARBA00022527"/>
    </source>
</evidence>
<dbReference type="SMART" id="SM00220">
    <property type="entry name" value="S_TKc"/>
    <property type="match status" value="1"/>
</dbReference>
<dbReference type="PANTHER" id="PTHR43289">
    <property type="entry name" value="MITOGEN-ACTIVATED PROTEIN KINASE KINASE KINASE 20-RELATED"/>
    <property type="match status" value="1"/>
</dbReference>
<comment type="caution">
    <text evidence="10">The sequence shown here is derived from an EMBL/GenBank/DDBJ whole genome shotgun (WGS) entry which is preliminary data.</text>
</comment>
<dbReference type="PROSITE" id="PS00108">
    <property type="entry name" value="PROTEIN_KINASE_ST"/>
    <property type="match status" value="1"/>
</dbReference>
<dbReference type="Gene3D" id="3.30.200.20">
    <property type="entry name" value="Phosphorylase Kinase, domain 1"/>
    <property type="match status" value="1"/>
</dbReference>
<sequence>MTRAGGAPLGSRYTLEEPISAGAMGEVWRARDNRSGGQVAAKLLKEHHEDDPEVIARFINERKLLLAVDHPGVVGARDMVVEGDTLAIIMDLVEGPDLAALLREHGPLAEDRAAAVGTGVLGALAAAHRAGIVHRDVKPSNVLITDPDAPTAAGVRLVDFGIAALAAQEPDSERVGTPAYMAPEVDAGGRATPAADVYSAGVVLYEMLSGAPPRAAAGADHGRAPRLPIDDALWDLVAHMLAEDPDARPSAAACLRALRRLAPPGAAPGADGPPGADDECWAPSAAPADADTGRAAGTIHDEMTIVSSRKRKRPAAVEDEAPGVDLVEPEGDETILKPGFHHYVVGPEPADTGTAEAKPKRWILWCAVAAVCAIAVGAGAWMWLGGRSGTADDDPYAGLSIGDARTTGDFSATGLRVDTSATWDKDAKRTILTLTYSVAPKVTVSGEVLVVLPGVQDGKCATPADTKSALQPIKASTDGMSVPCGYRVVLAPVAYGQQQVVSLPVDLDLVGEDGSAPADYSQWLASVDSATASALSTMTGTRFPLQRVTGISVKPESVSLDGTE</sequence>
<dbReference type="GO" id="GO:0005524">
    <property type="term" value="F:ATP binding"/>
    <property type="evidence" value="ECO:0007669"/>
    <property type="project" value="UniProtKB-KW"/>
</dbReference>
<name>A0A929QX22_9ACTO</name>
<evidence type="ECO:0000259" key="9">
    <source>
        <dbReference type="PROSITE" id="PS50011"/>
    </source>
</evidence>
<keyword evidence="6" id="KW-0067">ATP-binding</keyword>
<feature type="transmembrane region" description="Helical" evidence="8">
    <location>
        <begin position="362"/>
        <end position="384"/>
    </location>
</feature>
<evidence type="ECO:0000256" key="7">
    <source>
        <dbReference type="SAM" id="MobiDB-lite"/>
    </source>
</evidence>
<keyword evidence="3" id="KW-0808">Transferase</keyword>
<evidence type="ECO:0000256" key="1">
    <source>
        <dbReference type="ARBA" id="ARBA00012513"/>
    </source>
</evidence>
<evidence type="ECO:0000256" key="3">
    <source>
        <dbReference type="ARBA" id="ARBA00022679"/>
    </source>
</evidence>
<dbReference type="InterPro" id="IPR000719">
    <property type="entry name" value="Prot_kinase_dom"/>
</dbReference>